<dbReference type="GO" id="GO:0008841">
    <property type="term" value="F:dihydrofolate synthase activity"/>
    <property type="evidence" value="ECO:0007669"/>
    <property type="project" value="UniProtKB-EC"/>
</dbReference>
<evidence type="ECO:0000256" key="7">
    <source>
        <dbReference type="ARBA" id="ARBA00013025"/>
    </source>
</evidence>
<evidence type="ECO:0000256" key="2">
    <source>
        <dbReference type="ARBA" id="ARBA00004799"/>
    </source>
</evidence>
<evidence type="ECO:0000256" key="6">
    <source>
        <dbReference type="ARBA" id="ARBA00013023"/>
    </source>
</evidence>
<dbReference type="InterPro" id="IPR036615">
    <property type="entry name" value="Mur_ligase_C_dom_sf"/>
</dbReference>
<gene>
    <name evidence="21" type="ORF">LARV_02365</name>
</gene>
<dbReference type="InterPro" id="IPR001645">
    <property type="entry name" value="Folylpolyglutamate_synth"/>
</dbReference>
<comment type="similarity">
    <text evidence="4 18">Belongs to the folylpolyglutamate synthase family.</text>
</comment>
<comment type="catalytic activity">
    <reaction evidence="16">
        <text>(6S)-5,6,7,8-tetrahydrofolyl-(gamma-L-Glu)(n) + L-glutamate + ATP = (6S)-5,6,7,8-tetrahydrofolyl-(gamma-L-Glu)(n+1) + ADP + phosphate + H(+)</text>
        <dbReference type="Rhea" id="RHEA:10580"/>
        <dbReference type="Rhea" id="RHEA-COMP:14738"/>
        <dbReference type="Rhea" id="RHEA-COMP:14740"/>
        <dbReference type="ChEBI" id="CHEBI:15378"/>
        <dbReference type="ChEBI" id="CHEBI:29985"/>
        <dbReference type="ChEBI" id="CHEBI:30616"/>
        <dbReference type="ChEBI" id="CHEBI:43474"/>
        <dbReference type="ChEBI" id="CHEBI:141005"/>
        <dbReference type="ChEBI" id="CHEBI:456216"/>
        <dbReference type="EC" id="6.3.2.17"/>
    </reaction>
</comment>
<reference evidence="21" key="1">
    <citation type="submission" date="2015-07" db="EMBL/GenBank/DDBJ databases">
        <title>Draft Genome Sequences of Anaerolinea thermolimosa IMO-1, Bellilinea caldifistulae GOMI-1, Leptolinea tardivitalis YMTK-2, Levilinea saccharolytica KIBI-1,Longilinea arvoryzae KOME-1, Previously Described as Members of the Anaerolineaceae (Chloroflexi).</title>
        <authorList>
            <person name="Sekiguchi Y."/>
            <person name="Ohashi A."/>
            <person name="Matsuura N."/>
            <person name="Tourlousse M.D."/>
        </authorList>
    </citation>
    <scope>NUCLEOTIDE SEQUENCE [LARGE SCALE GENOMIC DNA]</scope>
    <source>
        <strain evidence="21">KOME-1</strain>
    </source>
</reference>
<dbReference type="GO" id="GO:0046872">
    <property type="term" value="F:metal ion binding"/>
    <property type="evidence" value="ECO:0007669"/>
    <property type="project" value="UniProtKB-KW"/>
</dbReference>
<accession>A0A0S7BHF6</accession>
<dbReference type="EC" id="6.3.2.12" evidence="6"/>
<evidence type="ECO:0000256" key="3">
    <source>
        <dbReference type="ARBA" id="ARBA00005150"/>
    </source>
</evidence>
<evidence type="ECO:0000256" key="10">
    <source>
        <dbReference type="ARBA" id="ARBA00022723"/>
    </source>
</evidence>
<evidence type="ECO:0000256" key="18">
    <source>
        <dbReference type="PIRNR" id="PIRNR001563"/>
    </source>
</evidence>
<evidence type="ECO:0000256" key="16">
    <source>
        <dbReference type="ARBA" id="ARBA00047493"/>
    </source>
</evidence>
<evidence type="ECO:0000313" key="21">
    <source>
        <dbReference type="EMBL" id="GAP14592.1"/>
    </source>
</evidence>
<dbReference type="Pfam" id="PF02875">
    <property type="entry name" value="Mur_ligase_C"/>
    <property type="match status" value="1"/>
</dbReference>
<evidence type="ECO:0000256" key="13">
    <source>
        <dbReference type="ARBA" id="ARBA00022842"/>
    </source>
</evidence>
<dbReference type="Proteomes" id="UP000055060">
    <property type="component" value="Unassembled WGS sequence"/>
</dbReference>
<name>A0A0S7BHF6_9CHLR</name>
<dbReference type="SUPFAM" id="SSF53244">
    <property type="entry name" value="MurD-like peptide ligases, peptide-binding domain"/>
    <property type="match status" value="1"/>
</dbReference>
<dbReference type="GO" id="GO:0005737">
    <property type="term" value="C:cytoplasm"/>
    <property type="evidence" value="ECO:0007669"/>
    <property type="project" value="TreeGrafter"/>
</dbReference>
<evidence type="ECO:0000256" key="8">
    <source>
        <dbReference type="ARBA" id="ARBA00019357"/>
    </source>
</evidence>
<comment type="cofactor">
    <cofactor evidence="1">
        <name>Mg(2+)</name>
        <dbReference type="ChEBI" id="CHEBI:18420"/>
    </cofactor>
</comment>
<dbReference type="InterPro" id="IPR004101">
    <property type="entry name" value="Mur_ligase_C"/>
</dbReference>
<dbReference type="GO" id="GO:0005524">
    <property type="term" value="F:ATP binding"/>
    <property type="evidence" value="ECO:0007669"/>
    <property type="project" value="UniProtKB-KW"/>
</dbReference>
<dbReference type="PIRSF" id="PIRSF001563">
    <property type="entry name" value="Folylpolyglu_synth"/>
    <property type="match status" value="1"/>
</dbReference>
<keyword evidence="10" id="KW-0479">Metal-binding</keyword>
<evidence type="ECO:0000256" key="5">
    <source>
        <dbReference type="ARBA" id="ARBA00011245"/>
    </source>
</evidence>
<dbReference type="PANTHER" id="PTHR11136">
    <property type="entry name" value="FOLYLPOLYGLUTAMATE SYNTHASE-RELATED"/>
    <property type="match status" value="1"/>
</dbReference>
<dbReference type="NCBIfam" id="TIGR01499">
    <property type="entry name" value="folC"/>
    <property type="match status" value="1"/>
</dbReference>
<evidence type="ECO:0000259" key="20">
    <source>
        <dbReference type="Pfam" id="PF08245"/>
    </source>
</evidence>
<keyword evidence="13" id="KW-0460">Magnesium</keyword>
<keyword evidence="9 18" id="KW-0436">Ligase</keyword>
<evidence type="ECO:0000256" key="1">
    <source>
        <dbReference type="ARBA" id="ARBA00001946"/>
    </source>
</evidence>
<proteinExistence type="inferred from homology"/>
<dbReference type="EMBL" id="DF967972">
    <property type="protein sequence ID" value="GAP14592.1"/>
    <property type="molecule type" value="Genomic_DNA"/>
</dbReference>
<evidence type="ECO:0000256" key="15">
    <source>
        <dbReference type="ARBA" id="ARBA00030592"/>
    </source>
</evidence>
<dbReference type="InterPro" id="IPR036565">
    <property type="entry name" value="Mur-like_cat_sf"/>
</dbReference>
<dbReference type="PROSITE" id="PS01012">
    <property type="entry name" value="FOLYLPOLYGLU_SYNT_2"/>
    <property type="match status" value="1"/>
</dbReference>
<dbReference type="Pfam" id="PF08245">
    <property type="entry name" value="Mur_ligase_M"/>
    <property type="match status" value="1"/>
</dbReference>
<comment type="catalytic activity">
    <reaction evidence="17">
        <text>7,8-dihydropteroate + L-glutamate + ATP = 7,8-dihydrofolate + ADP + phosphate + H(+)</text>
        <dbReference type="Rhea" id="RHEA:23584"/>
        <dbReference type="ChEBI" id="CHEBI:15378"/>
        <dbReference type="ChEBI" id="CHEBI:17839"/>
        <dbReference type="ChEBI" id="CHEBI:29985"/>
        <dbReference type="ChEBI" id="CHEBI:30616"/>
        <dbReference type="ChEBI" id="CHEBI:43474"/>
        <dbReference type="ChEBI" id="CHEBI:57451"/>
        <dbReference type="ChEBI" id="CHEBI:456216"/>
        <dbReference type="EC" id="6.3.2.12"/>
    </reaction>
</comment>
<dbReference type="Gene3D" id="3.90.190.20">
    <property type="entry name" value="Mur ligase, C-terminal domain"/>
    <property type="match status" value="1"/>
</dbReference>
<dbReference type="AlphaFoldDB" id="A0A0S7BHF6"/>
<evidence type="ECO:0000256" key="4">
    <source>
        <dbReference type="ARBA" id="ARBA00008276"/>
    </source>
</evidence>
<dbReference type="GO" id="GO:0004326">
    <property type="term" value="F:tetrahydrofolylpolyglutamate synthase activity"/>
    <property type="evidence" value="ECO:0007669"/>
    <property type="project" value="UniProtKB-EC"/>
</dbReference>
<dbReference type="RefSeq" id="WP_075073835.1">
    <property type="nucleotide sequence ID" value="NZ_DF967972.1"/>
</dbReference>
<evidence type="ECO:0000256" key="12">
    <source>
        <dbReference type="ARBA" id="ARBA00022840"/>
    </source>
</evidence>
<evidence type="ECO:0000256" key="14">
    <source>
        <dbReference type="ARBA" id="ARBA00022909"/>
    </source>
</evidence>
<dbReference type="CDD" id="cd01983">
    <property type="entry name" value="SIMIBI"/>
    <property type="match status" value="1"/>
</dbReference>
<dbReference type="GO" id="GO:0046656">
    <property type="term" value="P:folic acid biosynthetic process"/>
    <property type="evidence" value="ECO:0007669"/>
    <property type="project" value="UniProtKB-KW"/>
</dbReference>
<protein>
    <recommendedName>
        <fullName evidence="8">Dihydrofolate synthase/folylpolyglutamate synthase</fullName>
        <ecNumber evidence="6">6.3.2.12</ecNumber>
        <ecNumber evidence="7">6.3.2.17</ecNumber>
    </recommendedName>
    <alternativeName>
        <fullName evidence="15">Tetrahydrofolylpolyglutamate synthase</fullName>
    </alternativeName>
</protein>
<keyword evidence="22" id="KW-1185">Reference proteome</keyword>
<keyword evidence="11 18" id="KW-0547">Nucleotide-binding</keyword>
<dbReference type="InterPro" id="IPR018109">
    <property type="entry name" value="Folylpolyglutamate_synth_CS"/>
</dbReference>
<feature type="domain" description="Mur ligase C-terminal" evidence="19">
    <location>
        <begin position="308"/>
        <end position="427"/>
    </location>
</feature>
<comment type="pathway">
    <text evidence="2">Cofactor biosynthesis; tetrahydrofolate biosynthesis; 7,8-dihydrofolate from 2-amino-4-hydroxy-6-hydroxymethyl-7,8-dihydropteridine diphosphate and 4-aminobenzoate: step 2/2.</text>
</comment>
<dbReference type="SUPFAM" id="SSF53623">
    <property type="entry name" value="MurD-like peptide ligases, catalytic domain"/>
    <property type="match status" value="1"/>
</dbReference>
<dbReference type="InterPro" id="IPR013221">
    <property type="entry name" value="Mur_ligase_cen"/>
</dbReference>
<dbReference type="STRING" id="360412.LARV_02365"/>
<organism evidence="21">
    <name type="scientific">Longilinea arvoryzae</name>
    <dbReference type="NCBI Taxonomy" id="360412"/>
    <lineage>
        <taxon>Bacteria</taxon>
        <taxon>Bacillati</taxon>
        <taxon>Chloroflexota</taxon>
        <taxon>Anaerolineae</taxon>
        <taxon>Anaerolineales</taxon>
        <taxon>Anaerolineaceae</taxon>
        <taxon>Longilinea</taxon>
    </lineage>
</organism>
<evidence type="ECO:0000256" key="11">
    <source>
        <dbReference type="ARBA" id="ARBA00022741"/>
    </source>
</evidence>
<dbReference type="FunFam" id="3.40.1190.10:FF:000004">
    <property type="entry name" value="Dihydrofolate synthase/folylpolyglutamate synthase"/>
    <property type="match status" value="1"/>
</dbReference>
<evidence type="ECO:0000256" key="17">
    <source>
        <dbReference type="ARBA" id="ARBA00049161"/>
    </source>
</evidence>
<comment type="subunit">
    <text evidence="5">Monomer.</text>
</comment>
<evidence type="ECO:0000313" key="22">
    <source>
        <dbReference type="Proteomes" id="UP000055060"/>
    </source>
</evidence>
<feature type="domain" description="Mur ligase central" evidence="20">
    <location>
        <begin position="58"/>
        <end position="281"/>
    </location>
</feature>
<keyword evidence="14" id="KW-0289">Folate biosynthesis</keyword>
<dbReference type="PANTHER" id="PTHR11136:SF0">
    <property type="entry name" value="DIHYDROFOLATE SYNTHETASE-RELATED"/>
    <property type="match status" value="1"/>
</dbReference>
<sequence length="444" mass="48554">MTETDAAYQQALDYLYSFVDYSLTRNLRNLPEKFNLDRMRALMQRLGNPYQKYPVIHVAGTKGKGSTAAMIANALQAAGYRVGFYSSPHLIEFTERIQVNRQEISKDAVVDIAAQMKPYVAEIPQLTTFELTTAMGFIYFAQQKVDIAVVEVGLGGRLDATNIVTPLVSVITSISYDHMAVLGNTLAAIAGEKGGIIKPGRPVVIALQSEEARQVFFDLSIQRNAPLVEVGKDVTFTAGNHSLDGQSLRVTASDRPDHPLELNIPLLGQHQVENAATAYAALLVARKEGLNIPDDAIQRGFASVKWMGRFEILQKEPPVVLDSAHNQDSARRLVETLKTYFPGRRMVMVFGASEDKDISGMFTELMPVMDTLIATQSVHPRALDAGKLVEMAKPYGKAAYAILPLEEAVRIALEKAGSDGLVLVTGSLFVVAAARLTWQSITSK</sequence>
<comment type="pathway">
    <text evidence="3">Cofactor biosynthesis; tetrahydrofolylpolyglutamate biosynthesis.</text>
</comment>
<keyword evidence="12 18" id="KW-0067">ATP-binding</keyword>
<dbReference type="EC" id="6.3.2.17" evidence="7"/>
<evidence type="ECO:0000259" key="19">
    <source>
        <dbReference type="Pfam" id="PF02875"/>
    </source>
</evidence>
<dbReference type="Gene3D" id="3.40.1190.10">
    <property type="entry name" value="Mur-like, catalytic domain"/>
    <property type="match status" value="1"/>
</dbReference>
<evidence type="ECO:0000256" key="9">
    <source>
        <dbReference type="ARBA" id="ARBA00022598"/>
    </source>
</evidence>